<dbReference type="EMBL" id="QWKU01000001">
    <property type="protein sequence ID" value="RID95006.1"/>
    <property type="molecule type" value="Genomic_DNA"/>
</dbReference>
<sequence>MKKKQILCLFAMIATGFMASISQTVIAASTWELPGIGSMKLPANVEFTEGIYDSIPFIDNEQYSEWYFGKNTVKNGHYYVMTYSKPPHYSYGWALSEEVGYPYLLKAGVTTTGKETQEEQLDMIADYINEIFVKYGAAYTAPKPLRKVQDKKNPRWEGRVILTKREEGVIYKEAYQIVLQISNARIVLGVINSDAGQGQLTNLIQAMVNKRKLPQKKQITGYLKSSK</sequence>
<accession>A0A1B3WDP7</accession>
<evidence type="ECO:0000313" key="5">
    <source>
        <dbReference type="Proteomes" id="UP000266262"/>
    </source>
</evidence>
<gene>
    <name evidence="2" type="ORF">BCB69_03375</name>
    <name evidence="3" type="ORF">DX915_05965</name>
</gene>
<feature type="signal peptide" evidence="1">
    <location>
        <begin position="1"/>
        <end position="27"/>
    </location>
</feature>
<evidence type="ECO:0000313" key="3">
    <source>
        <dbReference type="EMBL" id="RID95006.1"/>
    </source>
</evidence>
<evidence type="ECO:0000256" key="1">
    <source>
        <dbReference type="SAM" id="SignalP"/>
    </source>
</evidence>
<dbReference type="OrthoDB" id="1634625at2"/>
<reference evidence="3 5" key="3">
    <citation type="submission" date="2018-08" db="EMBL/GenBank/DDBJ databases">
        <title>Draft genome sequence of Dialister pneumosintes KCOM 1685.</title>
        <authorList>
            <person name="Kook J.-K."/>
            <person name="Park S.-N."/>
            <person name="Lim Y.K."/>
        </authorList>
    </citation>
    <scope>NUCLEOTIDE SEQUENCE [LARGE SCALE GENOMIC DNA]</scope>
    <source>
        <strain evidence="3 5">KCOM 1685</strain>
    </source>
</reference>
<keyword evidence="1" id="KW-0732">Signal</keyword>
<dbReference type="AlphaFoldDB" id="A0A1B3WDP7"/>
<reference evidence="2" key="1">
    <citation type="submission" date="2016-08" db="EMBL/GenBank/DDBJ databases">
        <authorList>
            <person name="Seilhamer J.J."/>
        </authorList>
    </citation>
    <scope>NUCLEOTIDE SEQUENCE [LARGE SCALE GENOMIC DNA]</scope>
    <source>
        <strain evidence="2">F0677</strain>
    </source>
</reference>
<protein>
    <submittedName>
        <fullName evidence="2">Uncharacterized protein</fullName>
    </submittedName>
</protein>
<organism evidence="2 4">
    <name type="scientific">Dialister pneumosintes</name>
    <dbReference type="NCBI Taxonomy" id="39950"/>
    <lineage>
        <taxon>Bacteria</taxon>
        <taxon>Bacillati</taxon>
        <taxon>Bacillota</taxon>
        <taxon>Negativicutes</taxon>
        <taxon>Veillonellales</taxon>
        <taxon>Veillonellaceae</taxon>
        <taxon>Dialister</taxon>
    </lineage>
</organism>
<proteinExistence type="predicted"/>
<dbReference type="RefSeq" id="WP_069177001.1">
    <property type="nucleotide sequence ID" value="NZ_CP017037.1"/>
</dbReference>
<dbReference type="Proteomes" id="UP000266262">
    <property type="component" value="Unassembled WGS sequence"/>
</dbReference>
<dbReference type="STRING" id="39950.BCB69_03375"/>
<dbReference type="Proteomes" id="UP000094757">
    <property type="component" value="Chromosome"/>
</dbReference>
<feature type="chain" id="PRO_5044555802" evidence="1">
    <location>
        <begin position="28"/>
        <end position="227"/>
    </location>
</feature>
<dbReference type="EMBL" id="CP017037">
    <property type="protein sequence ID" value="AOH39089.1"/>
    <property type="molecule type" value="Genomic_DNA"/>
</dbReference>
<dbReference type="KEGG" id="dpn:BCB69_03375"/>
<reference evidence="4" key="2">
    <citation type="submission" date="2016-08" db="EMBL/GenBank/DDBJ databases">
        <authorList>
            <person name="Holder M.E."/>
            <person name="Ajami N.J."/>
            <person name="Petrosino J.F."/>
        </authorList>
    </citation>
    <scope>NUCLEOTIDE SEQUENCE [LARGE SCALE GENOMIC DNA]</scope>
    <source>
        <strain evidence="4">F0677</strain>
    </source>
</reference>
<evidence type="ECO:0000313" key="4">
    <source>
        <dbReference type="Proteomes" id="UP000094757"/>
    </source>
</evidence>
<evidence type="ECO:0000313" key="2">
    <source>
        <dbReference type="EMBL" id="AOH39089.1"/>
    </source>
</evidence>
<keyword evidence="5" id="KW-1185">Reference proteome</keyword>
<name>A0A1B3WDP7_9FIRM</name>